<dbReference type="Pfam" id="PF08443">
    <property type="entry name" value="RimK"/>
    <property type="match status" value="1"/>
</dbReference>
<proteinExistence type="predicted"/>
<dbReference type="PROSITE" id="PS50975">
    <property type="entry name" value="ATP_GRASP"/>
    <property type="match status" value="1"/>
</dbReference>
<dbReference type="AlphaFoldDB" id="A0AAW5BG26"/>
<dbReference type="EMBL" id="JAIFZM010000022">
    <property type="protein sequence ID" value="MCG3421084.1"/>
    <property type="molecule type" value="Genomic_DNA"/>
</dbReference>
<reference evidence="3 4" key="1">
    <citation type="journal article" date="2022" name="Evol. Bioinform. Online">
        <title>Draft Genome Sequence of Oceanobacillus jordanicus Strain GSFE11, a Halotolerant Plant Growth-Promoting Bacterial Endophyte Isolated From the Jordan Valley.</title>
        <authorList>
            <person name="Alhindi T."/>
            <person name="Albdaiwi R."/>
        </authorList>
    </citation>
    <scope>NUCLEOTIDE SEQUENCE [LARGE SCALE GENOMIC DNA]</scope>
    <source>
        <strain evidence="3 4">GSFE11</strain>
    </source>
</reference>
<dbReference type="Proteomes" id="UP001199631">
    <property type="component" value="Unassembled WGS sequence"/>
</dbReference>
<evidence type="ECO:0000256" key="1">
    <source>
        <dbReference type="PROSITE-ProRule" id="PRU00409"/>
    </source>
</evidence>
<evidence type="ECO:0000313" key="3">
    <source>
        <dbReference type="EMBL" id="MCG3421084.1"/>
    </source>
</evidence>
<dbReference type="InterPro" id="IPR013651">
    <property type="entry name" value="ATP-grasp_RimK-type"/>
</dbReference>
<keyword evidence="1" id="KW-0547">Nucleotide-binding</keyword>
<name>A0AAW5BG26_9BACI</name>
<protein>
    <recommendedName>
        <fullName evidence="2">ATP-grasp domain-containing protein</fullName>
    </recommendedName>
</protein>
<keyword evidence="4" id="KW-1185">Reference proteome</keyword>
<dbReference type="PANTHER" id="PTHR21621:SF0">
    <property type="entry name" value="BETA-CITRYLGLUTAMATE SYNTHASE B-RELATED"/>
    <property type="match status" value="1"/>
</dbReference>
<dbReference type="PANTHER" id="PTHR21621">
    <property type="entry name" value="RIBOSOMAL PROTEIN S6 MODIFICATION PROTEIN"/>
    <property type="match status" value="1"/>
</dbReference>
<dbReference type="GO" id="GO:0005737">
    <property type="term" value="C:cytoplasm"/>
    <property type="evidence" value="ECO:0007669"/>
    <property type="project" value="TreeGrafter"/>
</dbReference>
<dbReference type="GO" id="GO:0018169">
    <property type="term" value="F:ribosomal S6-glutamic acid ligase activity"/>
    <property type="evidence" value="ECO:0007669"/>
    <property type="project" value="TreeGrafter"/>
</dbReference>
<dbReference type="Gene3D" id="3.30.470.20">
    <property type="entry name" value="ATP-grasp fold, B domain"/>
    <property type="match status" value="1"/>
</dbReference>
<feature type="domain" description="ATP-grasp" evidence="2">
    <location>
        <begin position="103"/>
        <end position="281"/>
    </location>
</feature>
<dbReference type="SUPFAM" id="SSF56059">
    <property type="entry name" value="Glutathione synthetase ATP-binding domain-like"/>
    <property type="match status" value="1"/>
</dbReference>
<evidence type="ECO:0000313" key="4">
    <source>
        <dbReference type="Proteomes" id="UP001199631"/>
    </source>
</evidence>
<accession>A0AAW5BG26</accession>
<organism evidence="3 4">
    <name type="scientific">Oceanobacillus jordanicus</name>
    <dbReference type="NCBI Taxonomy" id="2867266"/>
    <lineage>
        <taxon>Bacteria</taxon>
        <taxon>Bacillati</taxon>
        <taxon>Bacillota</taxon>
        <taxon>Bacilli</taxon>
        <taxon>Bacillales</taxon>
        <taxon>Bacillaceae</taxon>
        <taxon>Oceanobacillus</taxon>
    </lineage>
</organism>
<keyword evidence="1" id="KW-0067">ATP-binding</keyword>
<dbReference type="RefSeq" id="WP_238022071.1">
    <property type="nucleotide sequence ID" value="NZ_JAIFZM010000022.1"/>
</dbReference>
<dbReference type="GO" id="GO:0009432">
    <property type="term" value="P:SOS response"/>
    <property type="evidence" value="ECO:0007669"/>
    <property type="project" value="TreeGrafter"/>
</dbReference>
<dbReference type="GO" id="GO:0005524">
    <property type="term" value="F:ATP binding"/>
    <property type="evidence" value="ECO:0007669"/>
    <property type="project" value="UniProtKB-UniRule"/>
</dbReference>
<comment type="caution">
    <text evidence="3">The sequence shown here is derived from an EMBL/GenBank/DDBJ whole genome shotgun (WGS) entry which is preliminary data.</text>
</comment>
<sequence length="301" mass="34332">MINGWLIYDKEKAEENHSYIDWFISEASQQDVLLSLIYREDLLIGISNDQPIIKWKGEFVSFPDFAVIRTIDTLLSKQLEFIGIHVFNSSAISYMANNKAMTHLAIQRLGIPMLDSFFLRKEDALHGQPPIDFPFVLKEPHGRGGSQVFLIEDISMFDQSIPYIDSDYMVIQSCKVQLGKDIRVFVVGKKIIGAVLRKSDKDFRANYKLGGSAEAYVLSEKEQSQIERIIASFKFGMVGIDFLLDEKGTLLFNEIEDIVGSRTLSAVSDVNILKIYIQHIKDELNRNQAGTEEFYQKKSEL</sequence>
<dbReference type="GO" id="GO:0046872">
    <property type="term" value="F:metal ion binding"/>
    <property type="evidence" value="ECO:0007669"/>
    <property type="project" value="InterPro"/>
</dbReference>
<dbReference type="Gene3D" id="3.40.50.20">
    <property type="match status" value="1"/>
</dbReference>
<gene>
    <name evidence="3" type="ORF">K3T81_18225</name>
</gene>
<dbReference type="InterPro" id="IPR011761">
    <property type="entry name" value="ATP-grasp"/>
</dbReference>
<evidence type="ECO:0000259" key="2">
    <source>
        <dbReference type="PROSITE" id="PS50975"/>
    </source>
</evidence>